<keyword evidence="9 11" id="KW-0472">Membrane</keyword>
<comment type="subcellular location">
    <subcellularLocation>
        <location evidence="1 11">Cell outer membrane</location>
        <topology evidence="1 11">Multi-pass membrane protein</topology>
    </subcellularLocation>
</comment>
<evidence type="ECO:0000256" key="1">
    <source>
        <dbReference type="ARBA" id="ARBA00004571"/>
    </source>
</evidence>
<dbReference type="PROSITE" id="PS52016">
    <property type="entry name" value="TONB_DEPENDENT_REC_3"/>
    <property type="match status" value="1"/>
</dbReference>
<dbReference type="Proteomes" id="UP000239504">
    <property type="component" value="Unassembled WGS sequence"/>
</dbReference>
<name>A0A2S7K228_9PROT</name>
<dbReference type="InterPro" id="IPR010916">
    <property type="entry name" value="TonB_box_CS"/>
</dbReference>
<dbReference type="PANTHER" id="PTHR32552">
    <property type="entry name" value="FERRICHROME IRON RECEPTOR-RELATED"/>
    <property type="match status" value="1"/>
</dbReference>
<comment type="similarity">
    <text evidence="11 13">Belongs to the TonB-dependent receptor family.</text>
</comment>
<dbReference type="Gene3D" id="2.40.170.20">
    <property type="entry name" value="TonB-dependent receptor, beta-barrel domain"/>
    <property type="match status" value="2"/>
</dbReference>
<evidence type="ECO:0000256" key="11">
    <source>
        <dbReference type="PROSITE-ProRule" id="PRU01360"/>
    </source>
</evidence>
<dbReference type="Pfam" id="PF00593">
    <property type="entry name" value="TonB_dep_Rec_b-barrel"/>
    <property type="match status" value="1"/>
</dbReference>
<keyword evidence="4" id="KW-0410">Iron transport</keyword>
<evidence type="ECO:0000256" key="13">
    <source>
        <dbReference type="RuleBase" id="RU003357"/>
    </source>
</evidence>
<dbReference type="PROSITE" id="PS00430">
    <property type="entry name" value="TONB_DEPENDENT_REC_1"/>
    <property type="match status" value="1"/>
</dbReference>
<evidence type="ECO:0000256" key="4">
    <source>
        <dbReference type="ARBA" id="ARBA00022496"/>
    </source>
</evidence>
<sequence length="810" mass="87774">MTHKKRKEYAMRASVLAIGAALAVGQSALAQSGENGGLDTIVVTAQFKEQNVQDAPIAITAVSGELLRARGQNTVEEISAQAPNVTLTRAGSFAGPALIGFIRGVGQTDFNPALEPGVGLYVDDVYYSTLTGSILDLLDLDRVEVLRGPQGTLAGKNSIGGAVKMFSVRPSDEPDGYIEAGVGSYDAVNLRAASNFTLVEDRLFARVSGVFRSRDGHVTTLDYGCTHPGSGFDSQVSGADCITGHEGGIKYGAARLAFRWLPADNVEINLAGDWTDDESEPVANTLLATGPTVAPSLIFPSAGGPPLFWENVAIPGQDVLQTGCMFIAYGANSCDPLSPNDPYVNYEDYKDPVSGYVADRRQYVESKGASLNIDWNMAENLNVKSITAYREYDSAFASAQDGSPFPLALLFQRTLHDQFSQEVRVNGRFGDFADITFGGFYFRANTDFDARVNLDYVGFDFIHGPDPVDTRNMAVFANAIFTLTDRLELAGGLRYSDDKKVYTYRRHNPDGSVIDPCLGPPGTPGNPPNCLISSLDGVTSTFKDDRIDYRVALSYHWTDDVMTYVQYSTGYKGGGVNPRPFYNVQAVSFDPEELKTIEVGAKTQLFDNRLRLNGALFYNDYTGVTATFGDCSAQFGPIFGVPCLLNSNAGDAKVKGAELELDFVPVEGFQIDGSFSVLDFEYKTVNPATGIPLSAITQYTPELSWSIGAQYAYEAGFGVITPRLDISYQDDMFTDPTNTPGSKIDAYTLLNGRITWEDPDHDWALAFEVRNLTDKLYYGAKGEGITGGSGFDNGAPGLPRTWLVSVRRNF</sequence>
<keyword evidence="14" id="KW-0732">Signal</keyword>
<feature type="domain" description="TonB-dependent receptor-like beta-barrel" evidence="15">
    <location>
        <begin position="343"/>
        <end position="772"/>
    </location>
</feature>
<dbReference type="EMBL" id="PJCH01000015">
    <property type="protein sequence ID" value="PQA86559.1"/>
    <property type="molecule type" value="Genomic_DNA"/>
</dbReference>
<feature type="domain" description="TonB-dependent receptor plug" evidence="16">
    <location>
        <begin position="52"/>
        <end position="162"/>
    </location>
</feature>
<evidence type="ECO:0000256" key="2">
    <source>
        <dbReference type="ARBA" id="ARBA00022448"/>
    </source>
</evidence>
<dbReference type="Pfam" id="PF07715">
    <property type="entry name" value="Plug"/>
    <property type="match status" value="1"/>
</dbReference>
<evidence type="ECO:0000256" key="6">
    <source>
        <dbReference type="ARBA" id="ARBA00023004"/>
    </source>
</evidence>
<feature type="chain" id="PRO_5015435143" evidence="14">
    <location>
        <begin position="31"/>
        <end position="810"/>
    </location>
</feature>
<dbReference type="InterPro" id="IPR039426">
    <property type="entry name" value="TonB-dep_rcpt-like"/>
</dbReference>
<protein>
    <submittedName>
        <fullName evidence="17">TonB-dependent receptor</fullName>
    </submittedName>
</protein>
<feature type="signal peptide" evidence="14">
    <location>
        <begin position="1"/>
        <end position="30"/>
    </location>
</feature>
<keyword evidence="5 11" id="KW-0812">Transmembrane</keyword>
<comment type="caution">
    <text evidence="17">The sequence shown here is derived from an EMBL/GenBank/DDBJ whole genome shotgun (WGS) entry which is preliminary data.</text>
</comment>
<evidence type="ECO:0000256" key="5">
    <source>
        <dbReference type="ARBA" id="ARBA00022692"/>
    </source>
</evidence>
<dbReference type="GO" id="GO:0009279">
    <property type="term" value="C:cell outer membrane"/>
    <property type="evidence" value="ECO:0007669"/>
    <property type="project" value="UniProtKB-SubCell"/>
</dbReference>
<keyword evidence="17" id="KW-0675">Receptor</keyword>
<evidence type="ECO:0000313" key="17">
    <source>
        <dbReference type="EMBL" id="PQA86559.1"/>
    </source>
</evidence>
<dbReference type="InterPro" id="IPR036942">
    <property type="entry name" value="Beta-barrel_TonB_sf"/>
</dbReference>
<keyword evidence="18" id="KW-1185">Reference proteome</keyword>
<evidence type="ECO:0000256" key="10">
    <source>
        <dbReference type="ARBA" id="ARBA00023237"/>
    </source>
</evidence>
<evidence type="ECO:0000256" key="9">
    <source>
        <dbReference type="ARBA" id="ARBA00023136"/>
    </source>
</evidence>
<evidence type="ECO:0000256" key="14">
    <source>
        <dbReference type="SAM" id="SignalP"/>
    </source>
</evidence>
<keyword evidence="3 11" id="KW-1134">Transmembrane beta strand</keyword>
<evidence type="ECO:0000259" key="15">
    <source>
        <dbReference type="Pfam" id="PF00593"/>
    </source>
</evidence>
<proteinExistence type="inferred from homology"/>
<evidence type="ECO:0000256" key="12">
    <source>
        <dbReference type="PROSITE-ProRule" id="PRU10143"/>
    </source>
</evidence>
<feature type="short sequence motif" description="TonB box" evidence="12">
    <location>
        <begin position="40"/>
        <end position="46"/>
    </location>
</feature>
<organism evidence="17 18">
    <name type="scientific">Hyphococcus luteus</name>
    <dbReference type="NCBI Taxonomy" id="2058213"/>
    <lineage>
        <taxon>Bacteria</taxon>
        <taxon>Pseudomonadati</taxon>
        <taxon>Pseudomonadota</taxon>
        <taxon>Alphaproteobacteria</taxon>
        <taxon>Parvularculales</taxon>
        <taxon>Parvularculaceae</taxon>
        <taxon>Hyphococcus</taxon>
    </lineage>
</organism>
<evidence type="ECO:0000256" key="7">
    <source>
        <dbReference type="ARBA" id="ARBA00023065"/>
    </source>
</evidence>
<keyword evidence="7" id="KW-0406">Ion transport</keyword>
<dbReference type="PANTHER" id="PTHR32552:SF81">
    <property type="entry name" value="TONB-DEPENDENT OUTER MEMBRANE RECEPTOR"/>
    <property type="match status" value="1"/>
</dbReference>
<keyword evidence="2 11" id="KW-0813">Transport</keyword>
<dbReference type="AlphaFoldDB" id="A0A2S7K228"/>
<dbReference type="InterPro" id="IPR000531">
    <property type="entry name" value="Beta-barrel_TonB"/>
</dbReference>
<dbReference type="OrthoDB" id="9760333at2"/>
<keyword evidence="8 12" id="KW-0798">TonB box</keyword>
<evidence type="ECO:0000259" key="16">
    <source>
        <dbReference type="Pfam" id="PF07715"/>
    </source>
</evidence>
<keyword evidence="6" id="KW-0408">Iron</keyword>
<reference evidence="17 18" key="1">
    <citation type="submission" date="2017-12" db="EMBL/GenBank/DDBJ databases">
        <authorList>
            <person name="Hurst M.R.H."/>
        </authorList>
    </citation>
    <scope>NUCLEOTIDE SEQUENCE [LARGE SCALE GENOMIC DNA]</scope>
    <source>
        <strain evidence="17 18">SY-3-19</strain>
    </source>
</reference>
<evidence type="ECO:0000256" key="8">
    <source>
        <dbReference type="ARBA" id="ARBA00023077"/>
    </source>
</evidence>
<evidence type="ECO:0000313" key="18">
    <source>
        <dbReference type="Proteomes" id="UP000239504"/>
    </source>
</evidence>
<accession>A0A2S7K228</accession>
<dbReference type="GO" id="GO:0006826">
    <property type="term" value="P:iron ion transport"/>
    <property type="evidence" value="ECO:0007669"/>
    <property type="project" value="UniProtKB-KW"/>
</dbReference>
<evidence type="ECO:0000256" key="3">
    <source>
        <dbReference type="ARBA" id="ARBA00022452"/>
    </source>
</evidence>
<dbReference type="SUPFAM" id="SSF56935">
    <property type="entry name" value="Porins"/>
    <property type="match status" value="1"/>
</dbReference>
<gene>
    <name evidence="17" type="ORF">CW354_19755</name>
</gene>
<dbReference type="RefSeq" id="WP_104831772.1">
    <property type="nucleotide sequence ID" value="NZ_PJCH01000015.1"/>
</dbReference>
<keyword evidence="10 11" id="KW-0998">Cell outer membrane</keyword>
<dbReference type="InterPro" id="IPR012910">
    <property type="entry name" value="Plug_dom"/>
</dbReference>